<reference evidence="1" key="1">
    <citation type="journal article" date="2023" name="Mol. Biol. Evol.">
        <title>Third-Generation Sequencing Reveals the Adaptive Role of the Epigenome in Three Deep-Sea Polychaetes.</title>
        <authorList>
            <person name="Perez M."/>
            <person name="Aroh O."/>
            <person name="Sun Y."/>
            <person name="Lan Y."/>
            <person name="Juniper S.K."/>
            <person name="Young C.R."/>
            <person name="Angers B."/>
            <person name="Qian P.Y."/>
        </authorList>
    </citation>
    <scope>NUCLEOTIDE SEQUENCE</scope>
    <source>
        <strain evidence="1">R07B-5</strain>
    </source>
</reference>
<dbReference type="EMBL" id="JAODUO010000087">
    <property type="protein sequence ID" value="KAK2190134.1"/>
    <property type="molecule type" value="Genomic_DNA"/>
</dbReference>
<proteinExistence type="predicted"/>
<sequence>MLSGTLTPTSTCMRGGGLVPAPTTSRRVKRVYQSEAEWMLAALVLSNSWSPNATWRLTPWMTSGSIMRRTRRDANTWGARSSLRSSLMASRNRPTTARSTRNEFVLALFTTML</sequence>
<organism evidence="1 2">
    <name type="scientific">Ridgeia piscesae</name>
    <name type="common">Tubeworm</name>
    <dbReference type="NCBI Taxonomy" id="27915"/>
    <lineage>
        <taxon>Eukaryota</taxon>
        <taxon>Metazoa</taxon>
        <taxon>Spiralia</taxon>
        <taxon>Lophotrochozoa</taxon>
        <taxon>Annelida</taxon>
        <taxon>Polychaeta</taxon>
        <taxon>Sedentaria</taxon>
        <taxon>Canalipalpata</taxon>
        <taxon>Sabellida</taxon>
        <taxon>Siboglinidae</taxon>
        <taxon>Ridgeia</taxon>
    </lineage>
</organism>
<dbReference type="AlphaFoldDB" id="A0AAD9UHX8"/>
<dbReference type="Proteomes" id="UP001209878">
    <property type="component" value="Unassembled WGS sequence"/>
</dbReference>
<protein>
    <submittedName>
        <fullName evidence="1">Uncharacterized protein</fullName>
    </submittedName>
</protein>
<evidence type="ECO:0000313" key="2">
    <source>
        <dbReference type="Proteomes" id="UP001209878"/>
    </source>
</evidence>
<evidence type="ECO:0000313" key="1">
    <source>
        <dbReference type="EMBL" id="KAK2190134.1"/>
    </source>
</evidence>
<name>A0AAD9UHX8_RIDPI</name>
<comment type="caution">
    <text evidence="1">The sequence shown here is derived from an EMBL/GenBank/DDBJ whole genome shotgun (WGS) entry which is preliminary data.</text>
</comment>
<accession>A0AAD9UHX8</accession>
<keyword evidence="2" id="KW-1185">Reference proteome</keyword>
<gene>
    <name evidence="1" type="ORF">NP493_86g02014</name>
</gene>